<sequence length="637" mass="69663">MSSTATISIAITTSIITTITTSNINATITFTTIITFTITTITTSINNYLRYCHHLHHYHHYHPSPSITIITITISTTKTAETTITIIPASFLIGIPGGKEDVAGGMEGVERHGSAVRLCKGLCPLCKAVVPCVGLCQATRRSGILTKTLLFKPIVSLGIEEGLDEKMRKDAVIFASHSPLKSGRRFGGLLLYSAKSLWILETSGDRTEVARAPERSRKRQRDGVRAHEQASNERDRGKVSDLLLGVTAGARREPSPSRSRIRPAALTDRQTDTAPRPSAHLLSGRRRTVDAAASRGQEPEPAPGGGVEGVGVRGDALKLFVQLLGCSRSGGAVVRARGAEPSGAGRSASSGREEPQPEEGEEEEEKEEEEERGPRRLGTRKPGSWTGEAAVCADSAPATHAPQAPARALAPGGRGARRGAEESGPPRRPSRRGSASRSGPGRASETMNFLLSWVHWSLALLLYLHHAKWSQAAPTAGGGELKSHEVVKFMDVFQRSYCRPIETLVDIFQEYPDEIEYIFKPSCVPLMRCGGCCNDEALECVPTQDFNITMQIMRIRPHQGQHIGEMSFLQHSKCECRPKKEKARQENPCGPCSERRKHLFVQDPQTCKCSCKNTDSRCKARQLELNERTCRCDKPRR</sequence>
<dbReference type="Pfam" id="PF00341">
    <property type="entry name" value="PDGF"/>
    <property type="match status" value="1"/>
</dbReference>
<evidence type="ECO:0000256" key="7">
    <source>
        <dbReference type="ARBA" id="ARBA00023180"/>
    </source>
</evidence>
<dbReference type="GO" id="GO:0005615">
    <property type="term" value="C:extracellular space"/>
    <property type="evidence" value="ECO:0007669"/>
    <property type="project" value="TreeGrafter"/>
</dbReference>
<dbReference type="PROSITE" id="PS00249">
    <property type="entry name" value="PDGF_1"/>
    <property type="match status" value="1"/>
</dbReference>
<dbReference type="SUPFAM" id="SSF57593">
    <property type="entry name" value="Heparin-binding domain from vascular endothelial growth factor"/>
    <property type="match status" value="1"/>
</dbReference>
<keyword evidence="13" id="KW-1185">Reference proteome</keyword>
<dbReference type="PROSITE" id="PS50278">
    <property type="entry name" value="PDGF_2"/>
    <property type="match status" value="1"/>
</dbReference>
<dbReference type="RefSeq" id="XP_023589885.1">
    <property type="nucleotide sequence ID" value="XM_023734117.1"/>
</dbReference>
<dbReference type="GO" id="GO:0001666">
    <property type="term" value="P:response to hypoxia"/>
    <property type="evidence" value="ECO:0007669"/>
    <property type="project" value="TreeGrafter"/>
</dbReference>
<organism evidence="13 14">
    <name type="scientific">Trichechus manatus latirostris</name>
    <name type="common">Florida manatee</name>
    <dbReference type="NCBI Taxonomy" id="127582"/>
    <lineage>
        <taxon>Eukaryota</taxon>
        <taxon>Metazoa</taxon>
        <taxon>Chordata</taxon>
        <taxon>Craniata</taxon>
        <taxon>Vertebrata</taxon>
        <taxon>Euteleostomi</taxon>
        <taxon>Mammalia</taxon>
        <taxon>Eutheria</taxon>
        <taxon>Afrotheria</taxon>
        <taxon>Sirenia</taxon>
        <taxon>Trichechidae</taxon>
        <taxon>Trichechus</taxon>
    </lineage>
</organism>
<evidence type="ECO:0000256" key="9">
    <source>
        <dbReference type="ARBA" id="ARBA00031822"/>
    </source>
</evidence>
<reference evidence="14" key="1">
    <citation type="submission" date="2025-08" db="UniProtKB">
        <authorList>
            <consortium name="RefSeq"/>
        </authorList>
    </citation>
    <scope>IDENTIFICATION</scope>
</reference>
<feature type="compositionally biased region" description="Low complexity" evidence="11">
    <location>
        <begin position="396"/>
        <end position="411"/>
    </location>
</feature>
<dbReference type="PANTHER" id="PTHR12025:SF5">
    <property type="entry name" value="VASCULAR ENDOTHELIAL GROWTH FACTOR A, LONG FORM"/>
    <property type="match status" value="1"/>
</dbReference>
<evidence type="ECO:0000256" key="8">
    <source>
        <dbReference type="ARBA" id="ARBA00023246"/>
    </source>
</evidence>
<evidence type="ECO:0000256" key="2">
    <source>
        <dbReference type="ARBA" id="ARBA00022473"/>
    </source>
</evidence>
<feature type="compositionally biased region" description="Acidic residues" evidence="11">
    <location>
        <begin position="356"/>
        <end position="371"/>
    </location>
</feature>
<keyword evidence="4" id="KW-0221">Differentiation</keyword>
<name>A0A2Y9R2Z8_TRIMA</name>
<feature type="compositionally biased region" description="Low complexity" evidence="11">
    <location>
        <begin position="256"/>
        <end position="265"/>
    </location>
</feature>
<dbReference type="FunFam" id="2.10.160.10:FF:000001">
    <property type="entry name" value="Vascular endothelial growth factor A"/>
    <property type="match status" value="1"/>
</dbReference>
<dbReference type="GO" id="GO:0045766">
    <property type="term" value="P:positive regulation of angiogenesis"/>
    <property type="evidence" value="ECO:0007669"/>
    <property type="project" value="TreeGrafter"/>
</dbReference>
<evidence type="ECO:0000313" key="13">
    <source>
        <dbReference type="Proteomes" id="UP000248480"/>
    </source>
</evidence>
<dbReference type="SUPFAM" id="SSF57501">
    <property type="entry name" value="Cystine-knot cytokines"/>
    <property type="match status" value="1"/>
</dbReference>
<evidence type="ECO:0000313" key="14">
    <source>
        <dbReference type="RefSeq" id="XP_023589885.1"/>
    </source>
</evidence>
<dbReference type="FunFam" id="2.10.90.10:FF:000009">
    <property type="entry name" value="Vascular endothelial growth factor A"/>
    <property type="match status" value="1"/>
</dbReference>
<dbReference type="GO" id="GO:0005172">
    <property type="term" value="F:vascular endothelial growth factor receptor binding"/>
    <property type="evidence" value="ECO:0007669"/>
    <property type="project" value="TreeGrafter"/>
</dbReference>
<dbReference type="KEGG" id="tmu:101341920"/>
<accession>A0A2Y9R2Z8</accession>
<dbReference type="GeneID" id="101341920"/>
<keyword evidence="7" id="KW-0325">Glycoprotein</keyword>
<dbReference type="Proteomes" id="UP000248480">
    <property type="component" value="Unplaced"/>
</dbReference>
<gene>
    <name evidence="14" type="primary">VEGFA</name>
</gene>
<dbReference type="PANTHER" id="PTHR12025">
    <property type="entry name" value="VASCULAR ENDOTHELIAL GROWTH FACTOR"/>
    <property type="match status" value="1"/>
</dbReference>
<keyword evidence="8" id="KW-0497">Mitogen</keyword>
<evidence type="ECO:0000256" key="10">
    <source>
        <dbReference type="RuleBase" id="RU003818"/>
    </source>
</evidence>
<dbReference type="STRING" id="127582.A0A2Y9R2Z8"/>
<dbReference type="GO" id="GO:0001938">
    <property type="term" value="P:positive regulation of endothelial cell proliferation"/>
    <property type="evidence" value="ECO:0007669"/>
    <property type="project" value="TreeGrafter"/>
</dbReference>
<dbReference type="GO" id="GO:0008083">
    <property type="term" value="F:growth factor activity"/>
    <property type="evidence" value="ECO:0007669"/>
    <property type="project" value="UniProtKB-KW"/>
</dbReference>
<dbReference type="Gene3D" id="2.10.160.10">
    <property type="entry name" value="Vascular endothelial growth factor, heparin-binding domain"/>
    <property type="match status" value="1"/>
</dbReference>
<dbReference type="GO" id="GO:0008201">
    <property type="term" value="F:heparin binding"/>
    <property type="evidence" value="ECO:0007669"/>
    <property type="project" value="InterPro"/>
</dbReference>
<evidence type="ECO:0000256" key="1">
    <source>
        <dbReference type="ARBA" id="ARBA00006686"/>
    </source>
</evidence>
<keyword evidence="3" id="KW-0037">Angiogenesis</keyword>
<dbReference type="InterPro" id="IPR027928">
    <property type="entry name" value="VEGF_C"/>
</dbReference>
<dbReference type="SMART" id="SM00141">
    <property type="entry name" value="PDGF"/>
    <property type="match status" value="1"/>
</dbReference>
<dbReference type="GO" id="GO:0016020">
    <property type="term" value="C:membrane"/>
    <property type="evidence" value="ECO:0007669"/>
    <property type="project" value="InterPro"/>
</dbReference>
<dbReference type="InterPro" id="IPR029034">
    <property type="entry name" value="Cystine-knot_cytokine"/>
</dbReference>
<feature type="compositionally biased region" description="Basic and acidic residues" evidence="11">
    <location>
        <begin position="208"/>
        <end position="239"/>
    </location>
</feature>
<comment type="similarity">
    <text evidence="1 10">Belongs to the PDGF/VEGF growth factor family.</text>
</comment>
<dbReference type="GO" id="GO:0042056">
    <property type="term" value="F:chemoattractant activity"/>
    <property type="evidence" value="ECO:0007669"/>
    <property type="project" value="TreeGrafter"/>
</dbReference>
<dbReference type="GO" id="GO:0050930">
    <property type="term" value="P:induction of positive chemotaxis"/>
    <property type="evidence" value="ECO:0007669"/>
    <property type="project" value="TreeGrafter"/>
</dbReference>
<dbReference type="GO" id="GO:0048010">
    <property type="term" value="P:vascular endothelial growth factor receptor signaling pathway"/>
    <property type="evidence" value="ECO:0007669"/>
    <property type="project" value="TreeGrafter"/>
</dbReference>
<dbReference type="InterPro" id="IPR050507">
    <property type="entry name" value="PDGF/VEGF_growth_factor"/>
</dbReference>
<dbReference type="GO" id="GO:0060754">
    <property type="term" value="P:positive regulation of mast cell chemotaxis"/>
    <property type="evidence" value="ECO:0007669"/>
    <property type="project" value="TreeGrafter"/>
</dbReference>
<feature type="compositionally biased region" description="Low complexity" evidence="11">
    <location>
        <begin position="432"/>
        <end position="442"/>
    </location>
</feature>
<feature type="region of interest" description="Disordered" evidence="11">
    <location>
        <begin position="208"/>
        <end position="309"/>
    </location>
</feature>
<protein>
    <recommendedName>
        <fullName evidence="9">Vascular permeability factor</fullName>
    </recommendedName>
</protein>
<evidence type="ECO:0000256" key="5">
    <source>
        <dbReference type="ARBA" id="ARBA00023030"/>
    </source>
</evidence>
<dbReference type="Pfam" id="PF14554">
    <property type="entry name" value="VEGF_C"/>
    <property type="match status" value="1"/>
</dbReference>
<dbReference type="GO" id="GO:0002040">
    <property type="term" value="P:sprouting angiogenesis"/>
    <property type="evidence" value="ECO:0007669"/>
    <property type="project" value="TreeGrafter"/>
</dbReference>
<dbReference type="InParanoid" id="A0A2Y9R2Z8"/>
<dbReference type="InterPro" id="IPR036841">
    <property type="entry name" value="VEGF_C_sf"/>
</dbReference>
<keyword evidence="6" id="KW-1015">Disulfide bond</keyword>
<dbReference type="GO" id="GO:0030154">
    <property type="term" value="P:cell differentiation"/>
    <property type="evidence" value="ECO:0007669"/>
    <property type="project" value="UniProtKB-KW"/>
</dbReference>
<evidence type="ECO:0000256" key="11">
    <source>
        <dbReference type="SAM" id="MobiDB-lite"/>
    </source>
</evidence>
<dbReference type="CDD" id="cd00135">
    <property type="entry name" value="PDGF"/>
    <property type="match status" value="1"/>
</dbReference>
<dbReference type="GO" id="GO:0051781">
    <property type="term" value="P:positive regulation of cell division"/>
    <property type="evidence" value="ECO:0007669"/>
    <property type="project" value="UniProtKB-KW"/>
</dbReference>
<keyword evidence="2" id="KW-0217">Developmental protein</keyword>
<feature type="region of interest" description="Disordered" evidence="11">
    <location>
        <begin position="331"/>
        <end position="442"/>
    </location>
</feature>
<evidence type="ECO:0000256" key="4">
    <source>
        <dbReference type="ARBA" id="ARBA00022782"/>
    </source>
</evidence>
<feature type="compositionally biased region" description="Low complexity" evidence="11">
    <location>
        <begin position="335"/>
        <end position="350"/>
    </location>
</feature>
<dbReference type="InterPro" id="IPR000072">
    <property type="entry name" value="PDGF/VEGF_dom"/>
</dbReference>
<dbReference type="InterPro" id="IPR023581">
    <property type="entry name" value="PD_growth_factor_CS"/>
</dbReference>
<dbReference type="GO" id="GO:0038084">
    <property type="term" value="P:vascular endothelial growth factor signaling pathway"/>
    <property type="evidence" value="ECO:0007669"/>
    <property type="project" value="TreeGrafter"/>
</dbReference>
<dbReference type="AlphaFoldDB" id="A0A2Y9R2Z8"/>
<evidence type="ECO:0000256" key="3">
    <source>
        <dbReference type="ARBA" id="ARBA00022657"/>
    </source>
</evidence>
<feature type="domain" description="Platelet-derived growth factor (PDGF) family profile" evidence="12">
    <location>
        <begin position="485"/>
        <end position="581"/>
    </location>
</feature>
<proteinExistence type="inferred from homology"/>
<evidence type="ECO:0000259" key="12">
    <source>
        <dbReference type="PROSITE" id="PS50278"/>
    </source>
</evidence>
<dbReference type="Gene3D" id="2.10.90.10">
    <property type="entry name" value="Cystine-knot cytokines"/>
    <property type="match status" value="1"/>
</dbReference>
<evidence type="ECO:0000256" key="6">
    <source>
        <dbReference type="ARBA" id="ARBA00023157"/>
    </source>
</evidence>
<keyword evidence="5 10" id="KW-0339">Growth factor</keyword>
<dbReference type="CTD" id="7422"/>